<name>A0AAV2F5N1_9ROSI</name>
<dbReference type="AlphaFoldDB" id="A0AAV2F5N1"/>
<organism evidence="2 3">
    <name type="scientific">Linum trigynum</name>
    <dbReference type="NCBI Taxonomy" id="586398"/>
    <lineage>
        <taxon>Eukaryota</taxon>
        <taxon>Viridiplantae</taxon>
        <taxon>Streptophyta</taxon>
        <taxon>Embryophyta</taxon>
        <taxon>Tracheophyta</taxon>
        <taxon>Spermatophyta</taxon>
        <taxon>Magnoliopsida</taxon>
        <taxon>eudicotyledons</taxon>
        <taxon>Gunneridae</taxon>
        <taxon>Pentapetalae</taxon>
        <taxon>rosids</taxon>
        <taxon>fabids</taxon>
        <taxon>Malpighiales</taxon>
        <taxon>Linaceae</taxon>
        <taxon>Linum</taxon>
    </lineage>
</organism>
<keyword evidence="3" id="KW-1185">Reference proteome</keyword>
<dbReference type="EMBL" id="OZ034819">
    <property type="protein sequence ID" value="CAL1393546.1"/>
    <property type="molecule type" value="Genomic_DNA"/>
</dbReference>
<dbReference type="InterPro" id="IPR001810">
    <property type="entry name" value="F-box_dom"/>
</dbReference>
<dbReference type="PANTHER" id="PTHR31639:SF256">
    <property type="entry name" value="OS07G0242900 PROTEIN"/>
    <property type="match status" value="1"/>
</dbReference>
<dbReference type="PANTHER" id="PTHR31639">
    <property type="entry name" value="F-BOX PROTEIN-LIKE"/>
    <property type="match status" value="1"/>
</dbReference>
<reference evidence="2 3" key="1">
    <citation type="submission" date="2024-04" db="EMBL/GenBank/DDBJ databases">
        <authorList>
            <person name="Fracassetti M."/>
        </authorList>
    </citation>
    <scope>NUCLEOTIDE SEQUENCE [LARGE SCALE GENOMIC DNA]</scope>
</reference>
<proteinExistence type="predicted"/>
<evidence type="ECO:0000259" key="1">
    <source>
        <dbReference type="PROSITE" id="PS50181"/>
    </source>
</evidence>
<feature type="domain" description="F-box" evidence="1">
    <location>
        <begin position="17"/>
        <end position="54"/>
    </location>
</feature>
<accession>A0AAV2F5N1</accession>
<dbReference type="InterPro" id="IPR036047">
    <property type="entry name" value="F-box-like_dom_sf"/>
</dbReference>
<dbReference type="Pfam" id="PF07723">
    <property type="entry name" value="LRR_2"/>
    <property type="match status" value="1"/>
</dbReference>
<dbReference type="PROSITE" id="PS50181">
    <property type="entry name" value="FBOX"/>
    <property type="match status" value="1"/>
</dbReference>
<protein>
    <recommendedName>
        <fullName evidence="1">F-box domain-containing protein</fullName>
    </recommendedName>
</protein>
<evidence type="ECO:0000313" key="2">
    <source>
        <dbReference type="EMBL" id="CAL1393546.1"/>
    </source>
</evidence>
<gene>
    <name evidence="2" type="ORF">LTRI10_LOCUS34118</name>
</gene>
<evidence type="ECO:0000313" key="3">
    <source>
        <dbReference type="Proteomes" id="UP001497516"/>
    </source>
</evidence>
<sequence length="547" mass="63059">MEQRKSPTVAGLHEDELDRISELPDEILHDILSRIKSQKFIGKATILSKRWANLWFSYPTLEFNGNDFKSKETLKSFAAAAAKKFSSFQHQNNTDPDLSSVTIKFDISGWMGNYYPDFCTTILNDLLGFVAENPPQEIYVTASNYSIPREFLLPSGGRLCRIKNLCLQNCNFDRYANLFTDDNNSNPFDCLRGSLKTLSLMSVKFPDGGRILNSMIAGASLLEELTVMFFRGVQRVQVRNLPNLKILKLYARDKVDFDIAWRHCPSKDGPMEIVLTPDLTSVEIASSRACLSTKCDVERLISECPVLVSPITSTSDPASPVHDLKIVNNDMLKEVKLSSWNYPIALPRTTFLPWVKIWFFPTILSKDHKSFALVTIHIPLSRHHLHDLGKLLGKLNRFWLTIELINEFPNDRAEDVDQFKYVQSPFIEHVIVSEKFLTSCNKKEFFLDIIFYCCRPKFLSVTPRIYKGSREKMLSAAEYMQQVFMKNEINDCCRIKCNCWRQQLKDVEILQRSIKGSIKEDKIMNISKFMFSSLGEQDQIWFILIWR</sequence>
<dbReference type="SUPFAM" id="SSF81383">
    <property type="entry name" value="F-box domain"/>
    <property type="match status" value="1"/>
</dbReference>
<dbReference type="Proteomes" id="UP001497516">
    <property type="component" value="Chromosome 6"/>
</dbReference>
<dbReference type="InterPro" id="IPR013101">
    <property type="entry name" value="LRR_PRU1-like"/>
</dbReference>